<accession>A0ABV2U2W1</accession>
<reference evidence="1 2" key="1">
    <citation type="submission" date="2024-06" db="EMBL/GenBank/DDBJ databases">
        <title>The Natural Products Discovery Center: Release of the First 8490 Sequenced Strains for Exploring Actinobacteria Biosynthetic Diversity.</title>
        <authorList>
            <person name="Kalkreuter E."/>
            <person name="Kautsar S.A."/>
            <person name="Yang D."/>
            <person name="Bader C.D."/>
            <person name="Teijaro C.N."/>
            <person name="Fluegel L."/>
            <person name="Davis C.M."/>
            <person name="Simpson J.R."/>
            <person name="Lauterbach L."/>
            <person name="Steele A.D."/>
            <person name="Gui C."/>
            <person name="Meng S."/>
            <person name="Li G."/>
            <person name="Viehrig K."/>
            <person name="Ye F."/>
            <person name="Su P."/>
            <person name="Kiefer A.F."/>
            <person name="Nichols A."/>
            <person name="Cepeda A.J."/>
            <person name="Yan W."/>
            <person name="Fan B."/>
            <person name="Jiang Y."/>
            <person name="Adhikari A."/>
            <person name="Zheng C.-J."/>
            <person name="Schuster L."/>
            <person name="Cowan T.M."/>
            <person name="Smanski M.J."/>
            <person name="Chevrette M.G."/>
            <person name="De Carvalho L.P.S."/>
            <person name="Shen B."/>
        </authorList>
    </citation>
    <scope>NUCLEOTIDE SEQUENCE [LARGE SCALE GENOMIC DNA]</scope>
    <source>
        <strain evidence="1 2">NPDC005137</strain>
    </source>
</reference>
<dbReference type="Proteomes" id="UP001550044">
    <property type="component" value="Unassembled WGS sequence"/>
</dbReference>
<proteinExistence type="predicted"/>
<sequence length="46" mass="4932">MGHCGHNTDRWAALAAAMILEYDEEKITFGELLDSVNGVPAPAQTS</sequence>
<evidence type="ECO:0000313" key="1">
    <source>
        <dbReference type="EMBL" id="MET8432180.1"/>
    </source>
</evidence>
<keyword evidence="2" id="KW-1185">Reference proteome</keyword>
<organism evidence="1 2">
    <name type="scientific">Streptomyces sp. 900116325</name>
    <dbReference type="NCBI Taxonomy" id="3154295"/>
    <lineage>
        <taxon>Bacteria</taxon>
        <taxon>Bacillati</taxon>
        <taxon>Actinomycetota</taxon>
        <taxon>Actinomycetes</taxon>
        <taxon>Kitasatosporales</taxon>
        <taxon>Streptomycetaceae</taxon>
        <taxon>Streptomyces</taxon>
    </lineage>
</organism>
<comment type="caution">
    <text evidence="1">The sequence shown here is derived from an EMBL/GenBank/DDBJ whole genome shotgun (WGS) entry which is preliminary data.</text>
</comment>
<name>A0ABV2U2W1_9ACTN</name>
<protein>
    <submittedName>
        <fullName evidence="1">Uncharacterized protein</fullName>
    </submittedName>
</protein>
<evidence type="ECO:0000313" key="2">
    <source>
        <dbReference type="Proteomes" id="UP001550044"/>
    </source>
</evidence>
<dbReference type="RefSeq" id="WP_356670849.1">
    <property type="nucleotide sequence ID" value="NZ_JBEXEF010000031.1"/>
</dbReference>
<gene>
    <name evidence="1" type="ORF">ABZV61_05135</name>
</gene>
<dbReference type="EMBL" id="JBEXIP010000002">
    <property type="protein sequence ID" value="MET8432180.1"/>
    <property type="molecule type" value="Genomic_DNA"/>
</dbReference>